<accession>A0ABQ5DU42</accession>
<keyword evidence="2" id="KW-1185">Reference proteome</keyword>
<sequence length="80" mass="9045">MQSPCSSDMHNTTDVIEDYSGISNFCNGRTLARLNSIGSGSNGNNRHRSAQREDTLNKFRMKRKDRCFDKKIAEMSEVDA</sequence>
<name>A0ABQ5DU42_9ASTR</name>
<reference evidence="1" key="1">
    <citation type="journal article" date="2022" name="Int. J. Mol. Sci.">
        <title>Draft Genome of Tanacetum Coccineum: Genomic Comparison of Closely Related Tanacetum-Family Plants.</title>
        <authorList>
            <person name="Yamashiro T."/>
            <person name="Shiraishi A."/>
            <person name="Nakayama K."/>
            <person name="Satake H."/>
        </authorList>
    </citation>
    <scope>NUCLEOTIDE SEQUENCE</scope>
</reference>
<dbReference type="Proteomes" id="UP001151760">
    <property type="component" value="Unassembled WGS sequence"/>
</dbReference>
<gene>
    <name evidence="1" type="ORF">Tco_0951417</name>
</gene>
<proteinExistence type="predicted"/>
<evidence type="ECO:0000313" key="2">
    <source>
        <dbReference type="Proteomes" id="UP001151760"/>
    </source>
</evidence>
<reference evidence="1" key="2">
    <citation type="submission" date="2022-01" db="EMBL/GenBank/DDBJ databases">
        <authorList>
            <person name="Yamashiro T."/>
            <person name="Shiraishi A."/>
            <person name="Satake H."/>
            <person name="Nakayama K."/>
        </authorList>
    </citation>
    <scope>NUCLEOTIDE SEQUENCE</scope>
</reference>
<organism evidence="1 2">
    <name type="scientific">Tanacetum coccineum</name>
    <dbReference type="NCBI Taxonomy" id="301880"/>
    <lineage>
        <taxon>Eukaryota</taxon>
        <taxon>Viridiplantae</taxon>
        <taxon>Streptophyta</taxon>
        <taxon>Embryophyta</taxon>
        <taxon>Tracheophyta</taxon>
        <taxon>Spermatophyta</taxon>
        <taxon>Magnoliopsida</taxon>
        <taxon>eudicotyledons</taxon>
        <taxon>Gunneridae</taxon>
        <taxon>Pentapetalae</taxon>
        <taxon>asterids</taxon>
        <taxon>campanulids</taxon>
        <taxon>Asterales</taxon>
        <taxon>Asteraceae</taxon>
        <taxon>Asteroideae</taxon>
        <taxon>Anthemideae</taxon>
        <taxon>Anthemidinae</taxon>
        <taxon>Tanacetum</taxon>
    </lineage>
</organism>
<protein>
    <submittedName>
        <fullName evidence="1">Uncharacterized protein</fullName>
    </submittedName>
</protein>
<comment type="caution">
    <text evidence="1">The sequence shown here is derived from an EMBL/GenBank/DDBJ whole genome shotgun (WGS) entry which is preliminary data.</text>
</comment>
<evidence type="ECO:0000313" key="1">
    <source>
        <dbReference type="EMBL" id="GJT42702.1"/>
    </source>
</evidence>
<dbReference type="EMBL" id="BQNB010015668">
    <property type="protein sequence ID" value="GJT42702.1"/>
    <property type="molecule type" value="Genomic_DNA"/>
</dbReference>